<name>A0A922S7C1_SCHHA</name>
<dbReference type="SMART" id="SM00524">
    <property type="entry name" value="DWB"/>
    <property type="match status" value="1"/>
</dbReference>
<dbReference type="PROSITE" id="PS51076">
    <property type="entry name" value="MH2"/>
    <property type="match status" value="1"/>
</dbReference>
<dbReference type="GO" id="GO:0071144">
    <property type="term" value="C:heteromeric SMAD protein complex"/>
    <property type="evidence" value="ECO:0007669"/>
    <property type="project" value="TreeGrafter"/>
</dbReference>
<dbReference type="AlphaFoldDB" id="A0A922S7C1"/>
<dbReference type="InterPro" id="IPR008984">
    <property type="entry name" value="SMAD_FHA_dom_sf"/>
</dbReference>
<comment type="caution">
    <text evidence="4">The sequence shown here is derived from an EMBL/GenBank/DDBJ whole genome shotgun (WGS) entry which is preliminary data.</text>
</comment>
<dbReference type="Pfam" id="PF03166">
    <property type="entry name" value="MH2"/>
    <property type="match status" value="1"/>
</dbReference>
<dbReference type="GO" id="GO:0000981">
    <property type="term" value="F:DNA-binding transcription factor activity, RNA polymerase II-specific"/>
    <property type="evidence" value="ECO:0007669"/>
    <property type="project" value="TreeGrafter"/>
</dbReference>
<gene>
    <name evidence="4" type="primary">SMAD2_4</name>
    <name evidence="4" type="ORF">MS3_00002142</name>
</gene>
<keyword evidence="2" id="KW-0804">Transcription</keyword>
<dbReference type="GO" id="GO:0030154">
    <property type="term" value="P:cell differentiation"/>
    <property type="evidence" value="ECO:0007669"/>
    <property type="project" value="TreeGrafter"/>
</dbReference>
<protein>
    <submittedName>
        <fullName evidence="4">Mothers against decapentaplegic 2, variant 2</fullName>
    </submittedName>
</protein>
<reference evidence="4" key="1">
    <citation type="journal article" date="2012" name="Nat. Genet.">
        <title>Whole-genome sequence of Schistosoma haematobium.</title>
        <authorList>
            <person name="Young N.D."/>
            <person name="Jex A.R."/>
            <person name="Li B."/>
            <person name="Liu S."/>
            <person name="Yang L."/>
            <person name="Xiong Z."/>
            <person name="Li Y."/>
            <person name="Cantacessi C."/>
            <person name="Hall R.S."/>
            <person name="Xu X."/>
            <person name="Chen F."/>
            <person name="Wu X."/>
            <person name="Zerlotini A."/>
            <person name="Oliveira G."/>
            <person name="Hofmann A."/>
            <person name="Zhang G."/>
            <person name="Fang X."/>
            <person name="Kang Y."/>
            <person name="Campbell B.E."/>
            <person name="Loukas A."/>
            <person name="Ranganathan S."/>
            <person name="Rollinson D."/>
            <person name="Rinaldi G."/>
            <person name="Brindley P.J."/>
            <person name="Yang H."/>
            <person name="Wang J."/>
            <person name="Wang J."/>
            <person name="Gasser R.B."/>
        </authorList>
    </citation>
    <scope>NUCLEOTIDE SEQUENCE</scope>
</reference>
<dbReference type="InterPro" id="IPR017855">
    <property type="entry name" value="SMAD-like_dom_sf"/>
</dbReference>
<keyword evidence="1" id="KW-0805">Transcription regulation</keyword>
<evidence type="ECO:0000313" key="4">
    <source>
        <dbReference type="EMBL" id="KAH9596479.1"/>
    </source>
</evidence>
<dbReference type="PANTHER" id="PTHR13703:SF25">
    <property type="entry name" value="MOTHERS AGAINST DECAPENTAPLEGIC HOMOLOG"/>
    <property type="match status" value="1"/>
</dbReference>
<dbReference type="GO" id="GO:0070411">
    <property type="term" value="F:I-SMAD binding"/>
    <property type="evidence" value="ECO:0007669"/>
    <property type="project" value="TreeGrafter"/>
</dbReference>
<keyword evidence="5" id="KW-1185">Reference proteome</keyword>
<proteinExistence type="predicted"/>
<dbReference type="GO" id="GO:0045944">
    <property type="term" value="P:positive regulation of transcription by RNA polymerase II"/>
    <property type="evidence" value="ECO:0007669"/>
    <property type="project" value="TreeGrafter"/>
</dbReference>
<reference evidence="4" key="3">
    <citation type="submission" date="2021-06" db="EMBL/GenBank/DDBJ databases">
        <title>Chromosome-level genome assembly for S. haematobium.</title>
        <authorList>
            <person name="Stroehlein A.J."/>
        </authorList>
    </citation>
    <scope>NUCLEOTIDE SEQUENCE</scope>
</reference>
<reference evidence="4" key="4">
    <citation type="journal article" date="2022" name="PLoS Pathog.">
        <title>Chromosome-level genome of Schistosoma haematobium underpins genome-wide explorations of molecular variation.</title>
        <authorList>
            <person name="Stroehlein A.J."/>
            <person name="Korhonen P.K."/>
            <person name="Lee V.V."/>
            <person name="Ralph S.A."/>
            <person name="Mentink-Kane M."/>
            <person name="You H."/>
            <person name="McManus D.P."/>
            <person name="Tchuente L.T."/>
            <person name="Stothard J.R."/>
            <person name="Kaur P."/>
            <person name="Dudchenko O."/>
            <person name="Aiden E.L."/>
            <person name="Yang B."/>
            <person name="Yang H."/>
            <person name="Emery A.M."/>
            <person name="Webster B.L."/>
            <person name="Brindley P.J."/>
            <person name="Rollinson D."/>
            <person name="Chang B.C.H."/>
            <person name="Gasser R.B."/>
            <person name="Young N.D."/>
        </authorList>
    </citation>
    <scope>NUCLEOTIDE SEQUENCE</scope>
</reference>
<dbReference type="RefSeq" id="XP_051075172.1">
    <property type="nucleotide sequence ID" value="XM_051209713.1"/>
</dbReference>
<accession>A0A922S7C1</accession>
<evidence type="ECO:0000256" key="1">
    <source>
        <dbReference type="ARBA" id="ARBA00023015"/>
    </source>
</evidence>
<evidence type="ECO:0000256" key="2">
    <source>
        <dbReference type="ARBA" id="ARBA00023163"/>
    </source>
</evidence>
<reference evidence="4" key="2">
    <citation type="journal article" date="2019" name="Gigascience">
        <title>High-quality Schistosoma haematobium genome achieved by single-molecule and long-range sequencing.</title>
        <authorList>
            <person name="Stroehlein A.J."/>
            <person name="Korhonen P.K."/>
            <person name="Chong T.M."/>
            <person name="Lim Y.L."/>
            <person name="Chan K.G."/>
            <person name="Webster B."/>
            <person name="Rollinson D."/>
            <person name="Brindley P.J."/>
            <person name="Gasser R.B."/>
            <person name="Young N.D."/>
        </authorList>
    </citation>
    <scope>NUCLEOTIDE SEQUENCE</scope>
</reference>
<dbReference type="GO" id="GO:0060395">
    <property type="term" value="P:SMAD protein signal transduction"/>
    <property type="evidence" value="ECO:0007669"/>
    <property type="project" value="TreeGrafter"/>
</dbReference>
<dbReference type="CTD" id="24596141"/>
<dbReference type="OrthoDB" id="5794312at2759"/>
<dbReference type="GeneID" id="24596141"/>
<dbReference type="InterPro" id="IPR013790">
    <property type="entry name" value="Dwarfin"/>
</dbReference>
<evidence type="ECO:0000259" key="3">
    <source>
        <dbReference type="PROSITE" id="PS51076"/>
    </source>
</evidence>
<dbReference type="Proteomes" id="UP000471633">
    <property type="component" value="Unassembled WGS sequence"/>
</dbReference>
<organism evidence="4 5">
    <name type="scientific">Schistosoma haematobium</name>
    <name type="common">Blood fluke</name>
    <dbReference type="NCBI Taxonomy" id="6185"/>
    <lineage>
        <taxon>Eukaryota</taxon>
        <taxon>Metazoa</taxon>
        <taxon>Spiralia</taxon>
        <taxon>Lophotrochozoa</taxon>
        <taxon>Platyhelminthes</taxon>
        <taxon>Trematoda</taxon>
        <taxon>Digenea</taxon>
        <taxon>Strigeidida</taxon>
        <taxon>Schistosomatoidea</taxon>
        <taxon>Schistosomatidae</taxon>
        <taxon>Schistosoma</taxon>
    </lineage>
</organism>
<evidence type="ECO:0000313" key="5">
    <source>
        <dbReference type="Proteomes" id="UP000471633"/>
    </source>
</evidence>
<dbReference type="PANTHER" id="PTHR13703">
    <property type="entry name" value="SMAD"/>
    <property type="match status" value="1"/>
</dbReference>
<feature type="domain" description="MH2" evidence="3">
    <location>
        <begin position="370"/>
        <end position="564"/>
    </location>
</feature>
<dbReference type="Gene3D" id="2.60.200.10">
    <property type="match status" value="1"/>
</dbReference>
<dbReference type="SUPFAM" id="SSF49879">
    <property type="entry name" value="SMAD/FHA domain"/>
    <property type="match status" value="1"/>
</dbReference>
<dbReference type="EMBL" id="AMPZ03000001">
    <property type="protein sequence ID" value="KAH9596479.1"/>
    <property type="molecule type" value="Genomic_DNA"/>
</dbReference>
<sequence>MKFNQTSVDSSLGSLSVSSAVDRSYDSFLNNVDTQPGALLSELLSDCTPLDCFVSSTVQSSNSQDNISLSLYGVSSSSNNNNDNINNNSSNGNNNITNTIDDMNGIYGPINPNSHDCYRKNSTIELKSDPDISSKFIQEQAKDSGVLPVMSKRDNSIRDSIFSDRYDADKNNSTSNVTSTTNTTAVTTTSTSHSTTTTTTTTTSIIINNNYYESDVKHYTNTSSTLNQSTIVSLSLTTTITTTPTPIINQAALIAAALAKASADKTMNGPFSLIERNTTIPLNNNLGMMNNKSRRNSLTIPNHNIHLSSLDDQSKLISQKTSSSEKHFIEQVSSNNEQSPNRFHSSEEFDNLLDSNTPILDFTFSDVQYWCSVFYYELNTRVGDAFHAGRPTLTIDGFTEPCYRSDRFSLGSLSHVNRPLQVEMTRRHIGRGIRLHHIGSEVYLECLSDAAVFVQSPSCNRFYSWHPATVVKVPPKCNLKLFDSAAFASQLADNMSRSYESVFSLTHMCSIRVSFVKGWGAEYRRQTITSTPCWIEVHLNGPLKWLDRVLRQMGSPTLPCTSVS</sequence>
<dbReference type="GO" id="GO:0032924">
    <property type="term" value="P:activin receptor signaling pathway"/>
    <property type="evidence" value="ECO:0007669"/>
    <property type="project" value="TreeGrafter"/>
</dbReference>
<dbReference type="GO" id="GO:0000978">
    <property type="term" value="F:RNA polymerase II cis-regulatory region sequence-specific DNA binding"/>
    <property type="evidence" value="ECO:0007669"/>
    <property type="project" value="TreeGrafter"/>
</dbReference>
<dbReference type="GO" id="GO:0009653">
    <property type="term" value="P:anatomical structure morphogenesis"/>
    <property type="evidence" value="ECO:0007669"/>
    <property type="project" value="TreeGrafter"/>
</dbReference>
<dbReference type="InterPro" id="IPR001132">
    <property type="entry name" value="SMAD_dom_Dwarfin-type"/>
</dbReference>